<reference evidence="2" key="1">
    <citation type="submission" date="2012-02" db="EMBL/GenBank/DDBJ databases">
        <title>The complete genome of Solitalea canadensis DSM 3403.</title>
        <authorList>
            <consortium name="US DOE Joint Genome Institute (JGI-PGF)"/>
            <person name="Lucas S."/>
            <person name="Copeland A."/>
            <person name="Lapidus A."/>
            <person name="Glavina del Rio T."/>
            <person name="Dalin E."/>
            <person name="Tice H."/>
            <person name="Bruce D."/>
            <person name="Goodwin L."/>
            <person name="Pitluck S."/>
            <person name="Peters L."/>
            <person name="Ovchinnikova G."/>
            <person name="Lu M."/>
            <person name="Kyrpides N."/>
            <person name="Mavromatis K."/>
            <person name="Ivanova N."/>
            <person name="Brettin T."/>
            <person name="Detter J.C."/>
            <person name="Han C."/>
            <person name="Larimer F."/>
            <person name="Land M."/>
            <person name="Hauser L."/>
            <person name="Markowitz V."/>
            <person name="Cheng J.-F."/>
            <person name="Hugenholtz P."/>
            <person name="Woyke T."/>
            <person name="Wu D."/>
            <person name="Spring S."/>
            <person name="Schroeder M."/>
            <person name="Kopitz M."/>
            <person name="Brambilla E."/>
            <person name="Klenk H.-P."/>
            <person name="Eisen J.A."/>
        </authorList>
    </citation>
    <scope>NUCLEOTIDE SEQUENCE</scope>
    <source>
        <strain evidence="2">DSM 3403</strain>
    </source>
</reference>
<dbReference type="STRING" id="929556.Solca_1116"/>
<organism evidence="2 3">
    <name type="scientific">Solitalea canadensis (strain ATCC 29591 / DSM 3403 / JCM 21819 / LMG 8368 / NBRC 15130 / NCIMB 12057 / USAM 9D)</name>
    <name type="common">Flexibacter canadensis</name>
    <dbReference type="NCBI Taxonomy" id="929556"/>
    <lineage>
        <taxon>Bacteria</taxon>
        <taxon>Pseudomonadati</taxon>
        <taxon>Bacteroidota</taxon>
        <taxon>Sphingobacteriia</taxon>
        <taxon>Sphingobacteriales</taxon>
        <taxon>Sphingobacteriaceae</taxon>
        <taxon>Solitalea</taxon>
    </lineage>
</organism>
<dbReference type="EMBL" id="CP003349">
    <property type="protein sequence ID" value="AFD06222.1"/>
    <property type="molecule type" value="Genomic_DNA"/>
</dbReference>
<gene>
    <name evidence="2" type="ordered locus">Solca_1116</name>
</gene>
<sequence>MALQTILGAGGAIGSALAKELHKYTSDIRLVSRNPKKVNQFDELFPADLSDPKQVDIAIEGSAVVYLVVGFEYSIKVWQEKWPVLMQNVIESCKKHNARLVFFDNIYMYDREFLNKMTEDTPIRPTSKKGEVRAKVVQMLTNEIQSGNLTALIARSADFIGTKNSVLVEMVYKNLKKGKSANWFADANKSHSFTFVDDAAKGTALLGNTPDAYGEVWHLPTDKHALTGKQWVELFADELHVKPKLMVMSTWMMGILGLFVPILKEFKEMVYQYDRDYVFDSSKFNTRFNFTPTTPQAAVKAIAEAM</sequence>
<dbReference type="Pfam" id="PF01370">
    <property type="entry name" value="Epimerase"/>
    <property type="match status" value="1"/>
</dbReference>
<dbReference type="PANTHER" id="PTHR43245">
    <property type="entry name" value="BIFUNCTIONAL POLYMYXIN RESISTANCE PROTEIN ARNA"/>
    <property type="match status" value="1"/>
</dbReference>
<dbReference type="KEGG" id="scn:Solca_1116"/>
<dbReference type="eggNOG" id="COG0451">
    <property type="taxonomic scope" value="Bacteria"/>
</dbReference>
<dbReference type="AlphaFoldDB" id="H8KQ54"/>
<dbReference type="InterPro" id="IPR050177">
    <property type="entry name" value="Lipid_A_modif_metabolic_enz"/>
</dbReference>
<proteinExistence type="predicted"/>
<protein>
    <submittedName>
        <fullName evidence="2">NAD dependent epimerase/dehydratase family protein</fullName>
    </submittedName>
</protein>
<dbReference type="SUPFAM" id="SSF51735">
    <property type="entry name" value="NAD(P)-binding Rossmann-fold domains"/>
    <property type="match status" value="1"/>
</dbReference>
<feature type="domain" description="NAD-dependent epimerase/dehydratase" evidence="1">
    <location>
        <begin position="6"/>
        <end position="212"/>
    </location>
</feature>
<dbReference type="PANTHER" id="PTHR43245:SF13">
    <property type="entry name" value="UDP-D-APIOSE_UDP-D-XYLOSE SYNTHASE 2"/>
    <property type="match status" value="1"/>
</dbReference>
<dbReference type="InterPro" id="IPR036291">
    <property type="entry name" value="NAD(P)-bd_dom_sf"/>
</dbReference>
<dbReference type="RefSeq" id="WP_014679449.1">
    <property type="nucleotide sequence ID" value="NC_017770.1"/>
</dbReference>
<dbReference type="OrthoDB" id="112777at2"/>
<dbReference type="HOGENOM" id="CLU_049717_2_0_10"/>
<evidence type="ECO:0000313" key="3">
    <source>
        <dbReference type="Proteomes" id="UP000007590"/>
    </source>
</evidence>
<keyword evidence="3" id="KW-1185">Reference proteome</keyword>
<dbReference type="InterPro" id="IPR001509">
    <property type="entry name" value="Epimerase_deHydtase"/>
</dbReference>
<accession>H8KQ54</accession>
<evidence type="ECO:0000313" key="2">
    <source>
        <dbReference type="EMBL" id="AFD06222.1"/>
    </source>
</evidence>
<evidence type="ECO:0000259" key="1">
    <source>
        <dbReference type="Pfam" id="PF01370"/>
    </source>
</evidence>
<dbReference type="Proteomes" id="UP000007590">
    <property type="component" value="Chromosome"/>
</dbReference>
<name>H8KQ54_SOLCM</name>
<dbReference type="Gene3D" id="3.40.50.720">
    <property type="entry name" value="NAD(P)-binding Rossmann-like Domain"/>
    <property type="match status" value="1"/>
</dbReference>